<dbReference type="InterPro" id="IPR012341">
    <property type="entry name" value="6hp_glycosidase-like_sf"/>
</dbReference>
<dbReference type="InterPro" id="IPR049174">
    <property type="entry name" value="Beta-AFase-like"/>
</dbReference>
<accession>A0A9D1W1H7</accession>
<dbReference type="Pfam" id="PF20737">
    <property type="entry name" value="Glyco_hydro127C"/>
    <property type="match status" value="1"/>
</dbReference>
<evidence type="ECO:0000259" key="2">
    <source>
        <dbReference type="Pfam" id="PF20736"/>
    </source>
</evidence>
<dbReference type="EMBL" id="DXEW01000026">
    <property type="protein sequence ID" value="HIX50659.1"/>
    <property type="molecule type" value="Genomic_DNA"/>
</dbReference>
<dbReference type="Gene3D" id="1.50.10.10">
    <property type="match status" value="1"/>
</dbReference>
<evidence type="ECO:0000259" key="3">
    <source>
        <dbReference type="Pfam" id="PF20737"/>
    </source>
</evidence>
<dbReference type="Proteomes" id="UP000886847">
    <property type="component" value="Unassembled WGS sequence"/>
</dbReference>
<dbReference type="InterPro" id="IPR008928">
    <property type="entry name" value="6-hairpin_glycosidase_sf"/>
</dbReference>
<reference evidence="4" key="2">
    <citation type="submission" date="2021-04" db="EMBL/GenBank/DDBJ databases">
        <authorList>
            <person name="Gilroy R."/>
        </authorList>
    </citation>
    <scope>NUCLEOTIDE SEQUENCE</scope>
    <source>
        <strain evidence="4">2189</strain>
    </source>
</reference>
<dbReference type="PANTHER" id="PTHR43465">
    <property type="entry name" value="DUF1680 DOMAIN PROTEIN (AFU_ORTHOLOGUE AFUA_1G08910)"/>
    <property type="match status" value="1"/>
</dbReference>
<keyword evidence="4" id="KW-0378">Hydrolase</keyword>
<evidence type="ECO:0000313" key="4">
    <source>
        <dbReference type="EMBL" id="HIX50659.1"/>
    </source>
</evidence>
<dbReference type="SUPFAM" id="SSF48208">
    <property type="entry name" value="Six-hairpin glycosidases"/>
    <property type="match status" value="1"/>
</dbReference>
<evidence type="ECO:0000259" key="1">
    <source>
        <dbReference type="Pfam" id="PF07944"/>
    </source>
</evidence>
<dbReference type="InterPro" id="IPR049046">
    <property type="entry name" value="Beta-AFase-like_GH127_middle"/>
</dbReference>
<dbReference type="Pfam" id="PF20736">
    <property type="entry name" value="Glyco_hydro127M"/>
    <property type="match status" value="1"/>
</dbReference>
<organism evidence="4 5">
    <name type="scientific">Candidatus Borkfalkia faecavium</name>
    <dbReference type="NCBI Taxonomy" id="2838508"/>
    <lineage>
        <taxon>Bacteria</taxon>
        <taxon>Bacillati</taxon>
        <taxon>Bacillota</taxon>
        <taxon>Clostridia</taxon>
        <taxon>Christensenellales</taxon>
        <taxon>Christensenellaceae</taxon>
        <taxon>Candidatus Borkfalkia</taxon>
    </lineage>
</organism>
<dbReference type="AlphaFoldDB" id="A0A9D1W1H7"/>
<dbReference type="GO" id="GO:0005975">
    <property type="term" value="P:carbohydrate metabolic process"/>
    <property type="evidence" value="ECO:0007669"/>
    <property type="project" value="InterPro"/>
</dbReference>
<dbReference type="Pfam" id="PF07944">
    <property type="entry name" value="Beta-AFase-like_GH127_cat"/>
    <property type="match status" value="1"/>
</dbReference>
<evidence type="ECO:0000313" key="5">
    <source>
        <dbReference type="Proteomes" id="UP000886847"/>
    </source>
</evidence>
<protein>
    <submittedName>
        <fullName evidence="4">Glycoside hydrolase family 127 protein</fullName>
    </submittedName>
</protein>
<feature type="domain" description="Non-reducing end beta-L-arabinofuranosidase-like GH127 middle" evidence="2">
    <location>
        <begin position="436"/>
        <end position="508"/>
    </location>
</feature>
<gene>
    <name evidence="4" type="ORF">H9851_05190</name>
</gene>
<feature type="domain" description="Non-reducing end beta-L-arabinofuranosidase-like GH127 C-terminal" evidence="3">
    <location>
        <begin position="523"/>
        <end position="631"/>
    </location>
</feature>
<sequence>MKVQSQIPVKAYTAAGFMQKYQKRVRETVIPYQYSVLWDRAPDTEKSHVAANFINAAKALRGEDVGDGFYGMVFQDSDAAKWLEAAAYALMAERDEKLEAEADELIALVAAAQDTDGYLDTYFTIKDKDKRWTNLLEAHELYCAGHMIEAACAYFEATGKRKLLDAAIKNAECIYRRFVTEGAPGCPGHPEVELALLKLYRLTGDERFLRLSERFIDERGVDPAFYEKEAKKRSWSVWNSDPWDNDYRQSSKPVRQQSEAVGHAVRAVYLYTAMADLASETGDKALLAACRRLWEDIVQKKMYITGGIGSTVQGEAFTVAYDLPPDTAYSETCAAIGLLFFGSRMLENEVKGEYADVMELAFYNTVLAGMQLDGKRFFYVNPLEADPGISGVACTHRHDLPVRPKWYACACCPPNAARLIGSIGQYAYGENEDTAYCHLFAAGKVQFGNGMQLECRTQYPYGMEVEYSIKGKGRLAVRIPGWSEQYSLRVNGQDYAQPPQSGYVYIDVCGQAQVRLVLDGTPAFVRASSRVPRLAGMTALMRGPLVYCFEEKDNGCVRALRIDRSVPPDVGEFDASLLGGIVPIRVQAVRMQDCESLYARGEETCEPCTATAVPYYTWANRGENEMRVWMNVYR</sequence>
<feature type="domain" description="Non-reducing end beta-L-arabinofuranosidase-like GH127 catalytic" evidence="1">
    <location>
        <begin position="15"/>
        <end position="424"/>
    </location>
</feature>
<dbReference type="InterPro" id="IPR049049">
    <property type="entry name" value="Beta-AFase-like_GH127_C"/>
</dbReference>
<comment type="caution">
    <text evidence="4">The sequence shown here is derived from an EMBL/GenBank/DDBJ whole genome shotgun (WGS) entry which is preliminary data.</text>
</comment>
<dbReference type="PANTHER" id="PTHR43465:SF2">
    <property type="entry name" value="DUF1680 DOMAIN PROTEIN (AFU_ORTHOLOGUE AFUA_1G08910)"/>
    <property type="match status" value="1"/>
</dbReference>
<dbReference type="GO" id="GO:0016787">
    <property type="term" value="F:hydrolase activity"/>
    <property type="evidence" value="ECO:0007669"/>
    <property type="project" value="UniProtKB-KW"/>
</dbReference>
<reference evidence="4" key="1">
    <citation type="journal article" date="2021" name="PeerJ">
        <title>Extensive microbial diversity within the chicken gut microbiome revealed by metagenomics and culture.</title>
        <authorList>
            <person name="Gilroy R."/>
            <person name="Ravi A."/>
            <person name="Getino M."/>
            <person name="Pursley I."/>
            <person name="Horton D.L."/>
            <person name="Alikhan N.F."/>
            <person name="Baker D."/>
            <person name="Gharbi K."/>
            <person name="Hall N."/>
            <person name="Watson M."/>
            <person name="Adriaenssens E.M."/>
            <person name="Foster-Nyarko E."/>
            <person name="Jarju S."/>
            <person name="Secka A."/>
            <person name="Antonio M."/>
            <person name="Oren A."/>
            <person name="Chaudhuri R.R."/>
            <person name="La Ragione R."/>
            <person name="Hildebrand F."/>
            <person name="Pallen M.J."/>
        </authorList>
    </citation>
    <scope>NUCLEOTIDE SEQUENCE</scope>
    <source>
        <strain evidence="4">2189</strain>
    </source>
</reference>
<proteinExistence type="predicted"/>
<name>A0A9D1W1H7_9FIRM</name>
<dbReference type="InterPro" id="IPR012878">
    <property type="entry name" value="Beta-AFase-like_GH127_cat"/>
</dbReference>